<dbReference type="GO" id="GO:0032040">
    <property type="term" value="C:small-subunit processome"/>
    <property type="evidence" value="ECO:0007669"/>
    <property type="project" value="TreeGrafter"/>
</dbReference>
<accession>A0A2S2R4V6</accession>
<evidence type="ECO:0000259" key="6">
    <source>
        <dbReference type="Pfam" id="PF06862"/>
    </source>
</evidence>
<name>A0A2S2R4V6_9HEMI</name>
<proteinExistence type="inferred from homology"/>
<keyword evidence="9" id="KW-1185">Reference proteome</keyword>
<evidence type="ECO:0000259" key="7">
    <source>
        <dbReference type="Pfam" id="PF22916"/>
    </source>
</evidence>
<dbReference type="Pfam" id="PF06862">
    <property type="entry name" value="Utp25_C"/>
    <property type="match status" value="1"/>
</dbReference>
<gene>
    <name evidence="8" type="primary">diexf</name>
    <name evidence="10" type="synonym">LOC112680485</name>
    <name evidence="8" type="ORF">g.3261</name>
</gene>
<dbReference type="RefSeq" id="XP_025406367.1">
    <property type="nucleotide sequence ID" value="XM_025550582.1"/>
</dbReference>
<evidence type="ECO:0000313" key="9">
    <source>
        <dbReference type="Proteomes" id="UP000694846"/>
    </source>
</evidence>
<dbReference type="Gene3D" id="3.40.50.300">
    <property type="entry name" value="P-loop containing nucleotide triphosphate hydrolases"/>
    <property type="match status" value="1"/>
</dbReference>
<dbReference type="AlphaFoldDB" id="A0A2S2R4V6"/>
<reference evidence="8" key="1">
    <citation type="submission" date="2018-04" db="EMBL/GenBank/DDBJ databases">
        <title>Transcriptome assembly of Sipha flava.</title>
        <authorList>
            <person name="Scully E.D."/>
            <person name="Geib S.M."/>
            <person name="Palmer N.A."/>
            <person name="Koch K."/>
            <person name="Bradshaw J."/>
            <person name="Heng-Moss T."/>
            <person name="Sarath G."/>
        </authorList>
    </citation>
    <scope>NUCLEOTIDE SEQUENCE</scope>
</reference>
<dbReference type="InterPro" id="IPR027417">
    <property type="entry name" value="P-loop_NTPase"/>
</dbReference>
<dbReference type="PANTHER" id="PTHR12933">
    <property type="entry name" value="ORF PROTEIN-RELATED"/>
    <property type="match status" value="1"/>
</dbReference>
<feature type="domain" description="UTP25 C-terminal" evidence="6">
    <location>
        <begin position="381"/>
        <end position="561"/>
    </location>
</feature>
<evidence type="ECO:0000256" key="3">
    <source>
        <dbReference type="ARBA" id="ARBA00023242"/>
    </source>
</evidence>
<dbReference type="EMBL" id="GGMS01015856">
    <property type="protein sequence ID" value="MBY85059.1"/>
    <property type="molecule type" value="Transcribed_RNA"/>
</dbReference>
<organism evidence="8">
    <name type="scientific">Sipha flava</name>
    <name type="common">yellow sugarcane aphid</name>
    <dbReference type="NCBI Taxonomy" id="143950"/>
    <lineage>
        <taxon>Eukaryota</taxon>
        <taxon>Metazoa</taxon>
        <taxon>Ecdysozoa</taxon>
        <taxon>Arthropoda</taxon>
        <taxon>Hexapoda</taxon>
        <taxon>Insecta</taxon>
        <taxon>Pterygota</taxon>
        <taxon>Neoptera</taxon>
        <taxon>Paraneoptera</taxon>
        <taxon>Hemiptera</taxon>
        <taxon>Sternorrhyncha</taxon>
        <taxon>Aphidomorpha</taxon>
        <taxon>Aphidoidea</taxon>
        <taxon>Aphididae</taxon>
        <taxon>Sipha</taxon>
    </lineage>
</organism>
<dbReference type="Pfam" id="PF22916">
    <property type="entry name" value="UTP25_NTPase-like"/>
    <property type="match status" value="1"/>
</dbReference>
<dbReference type="InterPro" id="IPR053939">
    <property type="entry name" value="UTP25_C"/>
</dbReference>
<dbReference type="GO" id="GO:0019843">
    <property type="term" value="F:rRNA binding"/>
    <property type="evidence" value="ECO:0007669"/>
    <property type="project" value="TreeGrafter"/>
</dbReference>
<keyword evidence="3" id="KW-0539">Nucleus</keyword>
<evidence type="ECO:0000313" key="10">
    <source>
        <dbReference type="RefSeq" id="XP_025406367.1"/>
    </source>
</evidence>
<dbReference type="OrthoDB" id="10264378at2759"/>
<evidence type="ECO:0000256" key="4">
    <source>
        <dbReference type="ARBA" id="ARBA00024421"/>
    </source>
</evidence>
<evidence type="ECO:0000256" key="5">
    <source>
        <dbReference type="ARBA" id="ARBA00032325"/>
    </source>
</evidence>
<dbReference type="InterPro" id="IPR053940">
    <property type="entry name" value="UTP25_NTPase-like"/>
</dbReference>
<evidence type="ECO:0000256" key="1">
    <source>
        <dbReference type="ARBA" id="ARBA00004604"/>
    </source>
</evidence>
<sequence>MDDDPFLAHYTYDLSPELVTCLNDKPPLVEEIVLEWPELGKMMFKRPKLTAVVDLNRRVKALEDNRPFAKLPEVPVVFDAVGKLALHKQLKSTVKDVSQLQLDVLSIITRYHDFSYSERNFDNAEELRYCYCLHAVNHVLKSREIVVANNDKQDGDEDEMRDQGLTRPKVLILVPFKDSAYRIINMIISLLSPKENFNVVHKNRFSEEFTGHELMLPRKNPKPEDFEKTFVGNIDDAFRIGMAITKSSLKLYENFYNSDIIIASPLGLRMIIGADGESSRDYDFLSSVEVLIFDQAEIFLMQNWDHVLHIMSHFHLQPKEAHGTDLQRVRSWSINGLSKYYRQTIIFSSCKSPNLMAIQKNRCMNYGGSVSVINPIITGTISHVVCSIKQFYHKLNSKTPTESIKERFEYFTNKILTQLRASNEKHVLIYVPSYFDYVCIRNYLKTEDYSFVQISEYTKPGKVARARDLFYHAECQILLYSERYHFYNRIKIRGIENIVFYQLPTIAGFYSELCNSIIDNDNSIRNITVLYSHFDACMLTSVVGTQRAKYMLTSEQKIHMFHSGA</sequence>
<comment type="similarity">
    <text evidence="2">Belongs to the UTP25 family.</text>
</comment>
<dbReference type="Proteomes" id="UP000694846">
    <property type="component" value="Unplaced"/>
</dbReference>
<dbReference type="GO" id="GO:0000462">
    <property type="term" value="P:maturation of SSU-rRNA from tricistronic rRNA transcript (SSU-rRNA, 5.8S rRNA, LSU-rRNA)"/>
    <property type="evidence" value="ECO:0007669"/>
    <property type="project" value="TreeGrafter"/>
</dbReference>
<dbReference type="PANTHER" id="PTHR12933:SF0">
    <property type="entry name" value="U3 SMALL NUCLEOLAR RNA-ASSOCIATED PROTEIN 25 HOMOLOG"/>
    <property type="match status" value="1"/>
</dbReference>
<dbReference type="InterPro" id="IPR010678">
    <property type="entry name" value="UTP25"/>
</dbReference>
<evidence type="ECO:0000256" key="2">
    <source>
        <dbReference type="ARBA" id="ARBA00009223"/>
    </source>
</evidence>
<comment type="subcellular location">
    <subcellularLocation>
        <location evidence="1">Nucleus</location>
        <location evidence="1">Nucleolus</location>
    </subcellularLocation>
</comment>
<dbReference type="GO" id="GO:0034511">
    <property type="term" value="F:U3 snoRNA binding"/>
    <property type="evidence" value="ECO:0007669"/>
    <property type="project" value="InterPro"/>
</dbReference>
<protein>
    <recommendedName>
        <fullName evidence="4">U3 small nucleolar RNA-associated protein 25 homolog</fullName>
    </recommendedName>
    <alternativeName>
        <fullName evidence="5">UTP25 small subunit processor component</fullName>
    </alternativeName>
</protein>
<reference evidence="10" key="2">
    <citation type="submission" date="2025-04" db="UniProtKB">
        <authorList>
            <consortium name="RefSeq"/>
        </authorList>
    </citation>
    <scope>IDENTIFICATION</scope>
    <source>
        <tissue evidence="10">Whole body</tissue>
    </source>
</reference>
<evidence type="ECO:0000313" key="8">
    <source>
        <dbReference type="EMBL" id="MBY85059.1"/>
    </source>
</evidence>
<feature type="domain" description="UTP25 NTP hydrolase-like" evidence="7">
    <location>
        <begin position="111"/>
        <end position="370"/>
    </location>
</feature>